<dbReference type="EMBL" id="JANBPY010000573">
    <property type="protein sequence ID" value="KAJ1965724.1"/>
    <property type="molecule type" value="Genomic_DNA"/>
</dbReference>
<reference evidence="3" key="1">
    <citation type="submission" date="2022-07" db="EMBL/GenBank/DDBJ databases">
        <title>Phylogenomic reconstructions and comparative analyses of Kickxellomycotina fungi.</title>
        <authorList>
            <person name="Reynolds N.K."/>
            <person name="Stajich J.E."/>
            <person name="Barry K."/>
            <person name="Grigoriev I.V."/>
            <person name="Crous P."/>
            <person name="Smith M.E."/>
        </authorList>
    </citation>
    <scope>NUCLEOTIDE SEQUENCE</scope>
    <source>
        <strain evidence="3">RSA 1196</strain>
    </source>
</reference>
<dbReference type="Pfam" id="PF00004">
    <property type="entry name" value="AAA"/>
    <property type="match status" value="2"/>
</dbReference>
<dbReference type="OrthoDB" id="10254455at2759"/>
<proteinExistence type="predicted"/>
<evidence type="ECO:0000256" key="1">
    <source>
        <dbReference type="SAM" id="MobiDB-lite"/>
    </source>
</evidence>
<feature type="domain" description="AAA+ ATPase" evidence="2">
    <location>
        <begin position="577"/>
        <end position="713"/>
    </location>
</feature>
<dbReference type="InterPro" id="IPR050168">
    <property type="entry name" value="AAA_ATPase_domain"/>
</dbReference>
<sequence length="806" mass="88962">MSLTLSAKVLPKDSARLRHIFPWTQGVDVAYVNPTLLTSLGTFPGDHRYYGWLRPTQTDTDDGDLVELWSPVMFADQSDGPHPHSPLQIPKSPVVTTPVKRTSAPTASPGWKHDASDILNLETDDTAVIYLTRCHFNRLFPNTDRASSTVELSLVARARIPCARVLHLEGSLADIQLSGCPQQMPNWLRNRVVRVGITLEYPLTAHRTLRFQVVNVEATFDNNTWFPGQLTGVHSPWVRLMDTTDLRVSPVASATPCIGTVSMPSMVNPEYDHLVGSWGSATARLSQLLTLAEGHVNRVRLPSSILLYGPTGIGKTTLIRELVGWHPALRIRWCDIGELAEHFPGNLVQGLRYQFQPRYARDVGPFVLCLEHLDTMFPPQGSDPHLLVALIQELTTGTRSTSASHVYPSLVIATAQSPQQVHPEVRNAFTDVVGLTVPTGSERRHLFHYWLRNNEGPWPKDASRDDIVHPLVTHTHGFLAADMYSLVQRSCSHWTKAQGVAITEWQALVAEQARYIRPSVLVTPGVESFVPEDLRESGQRLSWQDVGGLVKTKQLLQEAIQWLREYSTAYRRLGITPRRGILLHGPPGTGKTLLARVAAFESGAHFLPVRIPQLVRGEVGESEKAVAQLFRVASQVSPCVVFIDELEALFGTKQESGRWGKGVISQLLLEMDRLQDTDQSVVILAATNHLGRVDASILRAGRLDTLVHVPPPDAAERATILELHCRHKPVCPTVNWSMLASQTAGWTGADLRGLVNSAGLIALGRLQPVGQDAKPNSSWEISPEDFAVALTAFTMRLASSGPDRSQ</sequence>
<dbReference type="InterPro" id="IPR027417">
    <property type="entry name" value="P-loop_NTPase"/>
</dbReference>
<keyword evidence="4" id="KW-1185">Reference proteome</keyword>
<dbReference type="SUPFAM" id="SSF52540">
    <property type="entry name" value="P-loop containing nucleoside triphosphate hydrolases"/>
    <property type="match status" value="2"/>
</dbReference>
<organism evidence="3 4">
    <name type="scientific">Dispira parvispora</name>
    <dbReference type="NCBI Taxonomy" id="1520584"/>
    <lineage>
        <taxon>Eukaryota</taxon>
        <taxon>Fungi</taxon>
        <taxon>Fungi incertae sedis</taxon>
        <taxon>Zoopagomycota</taxon>
        <taxon>Kickxellomycotina</taxon>
        <taxon>Dimargaritomycetes</taxon>
        <taxon>Dimargaritales</taxon>
        <taxon>Dimargaritaceae</taxon>
        <taxon>Dispira</taxon>
    </lineage>
</organism>
<dbReference type="GO" id="GO:0005524">
    <property type="term" value="F:ATP binding"/>
    <property type="evidence" value="ECO:0007669"/>
    <property type="project" value="InterPro"/>
</dbReference>
<dbReference type="InterPro" id="IPR003959">
    <property type="entry name" value="ATPase_AAA_core"/>
</dbReference>
<dbReference type="InterPro" id="IPR003960">
    <property type="entry name" value="ATPase_AAA_CS"/>
</dbReference>
<feature type="region of interest" description="Disordered" evidence="1">
    <location>
        <begin position="79"/>
        <end position="108"/>
    </location>
</feature>
<dbReference type="AlphaFoldDB" id="A0A9W8AVD5"/>
<dbReference type="Gene3D" id="1.10.8.60">
    <property type="match status" value="2"/>
</dbReference>
<evidence type="ECO:0000313" key="3">
    <source>
        <dbReference type="EMBL" id="KAJ1965724.1"/>
    </source>
</evidence>
<dbReference type="Pfam" id="PF17862">
    <property type="entry name" value="AAA_lid_3"/>
    <property type="match status" value="1"/>
</dbReference>
<comment type="caution">
    <text evidence="3">The sequence shown here is derived from an EMBL/GenBank/DDBJ whole genome shotgun (WGS) entry which is preliminary data.</text>
</comment>
<name>A0A9W8AVD5_9FUNG</name>
<dbReference type="PROSITE" id="PS00674">
    <property type="entry name" value="AAA"/>
    <property type="match status" value="1"/>
</dbReference>
<dbReference type="PANTHER" id="PTHR23077">
    <property type="entry name" value="AAA-FAMILY ATPASE"/>
    <property type="match status" value="1"/>
</dbReference>
<accession>A0A9W8AVD5</accession>
<dbReference type="GO" id="GO:0016887">
    <property type="term" value="F:ATP hydrolysis activity"/>
    <property type="evidence" value="ECO:0007669"/>
    <property type="project" value="InterPro"/>
</dbReference>
<dbReference type="SMART" id="SM00382">
    <property type="entry name" value="AAA"/>
    <property type="match status" value="2"/>
</dbReference>
<dbReference type="Gene3D" id="3.40.50.300">
    <property type="entry name" value="P-loop containing nucleotide triphosphate hydrolases"/>
    <property type="match status" value="2"/>
</dbReference>
<dbReference type="PANTHER" id="PTHR23077:SF117">
    <property type="entry name" value="AAA+ ATPASE DOMAIN-CONTAINING PROTEIN"/>
    <property type="match status" value="1"/>
</dbReference>
<protein>
    <recommendedName>
        <fullName evidence="2">AAA+ ATPase domain-containing protein</fullName>
    </recommendedName>
</protein>
<feature type="domain" description="AAA+ ATPase" evidence="2">
    <location>
        <begin position="301"/>
        <end position="439"/>
    </location>
</feature>
<dbReference type="Proteomes" id="UP001150925">
    <property type="component" value="Unassembled WGS sequence"/>
</dbReference>
<gene>
    <name evidence="3" type="ORF">IWQ62_002601</name>
</gene>
<dbReference type="InterPro" id="IPR041569">
    <property type="entry name" value="AAA_lid_3"/>
</dbReference>
<evidence type="ECO:0000259" key="2">
    <source>
        <dbReference type="SMART" id="SM00382"/>
    </source>
</evidence>
<evidence type="ECO:0000313" key="4">
    <source>
        <dbReference type="Proteomes" id="UP001150925"/>
    </source>
</evidence>
<dbReference type="InterPro" id="IPR003593">
    <property type="entry name" value="AAA+_ATPase"/>
</dbReference>